<proteinExistence type="predicted"/>
<keyword evidence="2" id="KW-1185">Reference proteome</keyword>
<comment type="caution">
    <text evidence="1">The sequence shown here is derived from an EMBL/GenBank/DDBJ whole genome shotgun (WGS) entry which is preliminary data.</text>
</comment>
<sequence>MVRRRSVLLSHRKKCGSQALFQAGLALRLVGLHEMVAKRQRWIHISEQPGLDSDIHSRWMGSTIRRYLRTRPVRDCSKGEYILNVGMKCI</sequence>
<accession>A0A433AER2</accession>
<protein>
    <submittedName>
        <fullName evidence="1">Uncharacterized protein</fullName>
    </submittedName>
</protein>
<dbReference type="Proteomes" id="UP000268093">
    <property type="component" value="Unassembled WGS sequence"/>
</dbReference>
<dbReference type="EMBL" id="RBNI01017603">
    <property type="protein sequence ID" value="RUP01171.1"/>
    <property type="molecule type" value="Genomic_DNA"/>
</dbReference>
<organism evidence="1 2">
    <name type="scientific">Jimgerdemannia flammicorona</name>
    <dbReference type="NCBI Taxonomy" id="994334"/>
    <lineage>
        <taxon>Eukaryota</taxon>
        <taxon>Fungi</taxon>
        <taxon>Fungi incertae sedis</taxon>
        <taxon>Mucoromycota</taxon>
        <taxon>Mucoromycotina</taxon>
        <taxon>Endogonomycetes</taxon>
        <taxon>Endogonales</taxon>
        <taxon>Endogonaceae</taxon>
        <taxon>Jimgerdemannia</taxon>
    </lineage>
</organism>
<dbReference type="AlphaFoldDB" id="A0A433AER2"/>
<name>A0A433AER2_9FUNG</name>
<gene>
    <name evidence="1" type="ORF">BC936DRAFT_140689</name>
</gene>
<reference evidence="1 2" key="1">
    <citation type="journal article" date="2018" name="New Phytol.">
        <title>Phylogenomics of Endogonaceae and evolution of mycorrhizas within Mucoromycota.</title>
        <authorList>
            <person name="Chang Y."/>
            <person name="Desiro A."/>
            <person name="Na H."/>
            <person name="Sandor L."/>
            <person name="Lipzen A."/>
            <person name="Clum A."/>
            <person name="Barry K."/>
            <person name="Grigoriev I.V."/>
            <person name="Martin F.M."/>
            <person name="Stajich J.E."/>
            <person name="Smith M.E."/>
            <person name="Bonito G."/>
            <person name="Spatafora J.W."/>
        </authorList>
    </citation>
    <scope>NUCLEOTIDE SEQUENCE [LARGE SCALE GENOMIC DNA]</scope>
    <source>
        <strain evidence="1 2">GMNB39</strain>
    </source>
</reference>
<evidence type="ECO:0000313" key="2">
    <source>
        <dbReference type="Proteomes" id="UP000268093"/>
    </source>
</evidence>
<evidence type="ECO:0000313" key="1">
    <source>
        <dbReference type="EMBL" id="RUP01171.1"/>
    </source>
</evidence>